<dbReference type="PANTHER" id="PTHR33886">
    <property type="entry name" value="UNSATURATED RHAMNOGALACTURONAN HYDROLASE (EUROFUNG)"/>
    <property type="match status" value="1"/>
</dbReference>
<protein>
    <submittedName>
        <fullName evidence="3">Unsaturated rhamnogalacturonyl hydrolase</fullName>
        <ecNumber evidence="3">3.2.1.172</ecNumber>
    </submittedName>
</protein>
<dbReference type="Gene3D" id="1.50.10.10">
    <property type="match status" value="1"/>
</dbReference>
<proteinExistence type="predicted"/>
<comment type="caution">
    <text evidence="3">The sequence shown here is derived from an EMBL/GenBank/DDBJ whole genome shotgun (WGS) entry which is preliminary data.</text>
</comment>
<dbReference type="Proteomes" id="UP000560658">
    <property type="component" value="Unassembled WGS sequence"/>
</dbReference>
<feature type="chain" id="PRO_5032991583" evidence="2">
    <location>
        <begin position="25"/>
        <end position="399"/>
    </location>
</feature>
<keyword evidence="4" id="KW-1185">Reference proteome</keyword>
<organism evidence="3 4">
    <name type="scientific">Bacteroides reticulotermitis</name>
    <dbReference type="NCBI Taxonomy" id="1133319"/>
    <lineage>
        <taxon>Bacteria</taxon>
        <taxon>Pseudomonadati</taxon>
        <taxon>Bacteroidota</taxon>
        <taxon>Bacteroidia</taxon>
        <taxon>Bacteroidales</taxon>
        <taxon>Bacteroidaceae</taxon>
        <taxon>Bacteroides</taxon>
    </lineage>
</organism>
<evidence type="ECO:0000313" key="3">
    <source>
        <dbReference type="EMBL" id="MBB4045151.1"/>
    </source>
</evidence>
<reference evidence="3" key="1">
    <citation type="submission" date="2020-08" db="EMBL/GenBank/DDBJ databases">
        <title>Genomic Encyclopedia of Type Strains, Phase IV (KMG-IV): sequencing the most valuable type-strain genomes for metagenomic binning, comparative biology and taxonomic classification.</title>
        <authorList>
            <person name="Goeker M."/>
        </authorList>
    </citation>
    <scope>NUCLEOTIDE SEQUENCE [LARGE SCALE GENOMIC DNA]</scope>
    <source>
        <strain evidence="3">DSM 105720</strain>
    </source>
</reference>
<name>A0A840D2A2_9BACE</name>
<evidence type="ECO:0000256" key="1">
    <source>
        <dbReference type="ARBA" id="ARBA00022801"/>
    </source>
</evidence>
<dbReference type="InterPro" id="IPR052043">
    <property type="entry name" value="PolySaccharide_Degr_Enz"/>
</dbReference>
<evidence type="ECO:0000313" key="4">
    <source>
        <dbReference type="Proteomes" id="UP000560658"/>
    </source>
</evidence>
<dbReference type="InterPro" id="IPR008928">
    <property type="entry name" value="6-hairpin_glycosidase_sf"/>
</dbReference>
<keyword evidence="1 3" id="KW-0378">Hydrolase</keyword>
<keyword evidence="2" id="KW-0732">Signal</keyword>
<dbReference type="PANTHER" id="PTHR33886:SF8">
    <property type="entry name" value="UNSATURATED RHAMNOGALACTURONAN HYDROLASE (EUROFUNG)"/>
    <property type="match status" value="1"/>
</dbReference>
<keyword evidence="3" id="KW-0326">Glycosidase</keyword>
<dbReference type="GO" id="GO:0102211">
    <property type="term" value="F:unsaturated rhamnogalacturonyl hydrolase activity"/>
    <property type="evidence" value="ECO:0007669"/>
    <property type="project" value="UniProtKB-EC"/>
</dbReference>
<dbReference type="EMBL" id="JACIER010000012">
    <property type="protein sequence ID" value="MBB4045151.1"/>
    <property type="molecule type" value="Genomic_DNA"/>
</dbReference>
<dbReference type="InterPro" id="IPR012341">
    <property type="entry name" value="6hp_glycosidase-like_sf"/>
</dbReference>
<dbReference type="GO" id="GO:0005975">
    <property type="term" value="P:carbohydrate metabolic process"/>
    <property type="evidence" value="ECO:0007669"/>
    <property type="project" value="InterPro"/>
</dbReference>
<feature type="signal peptide" evidence="2">
    <location>
        <begin position="1"/>
        <end position="24"/>
    </location>
</feature>
<evidence type="ECO:0000256" key="2">
    <source>
        <dbReference type="SAM" id="SignalP"/>
    </source>
</evidence>
<dbReference type="InterPro" id="IPR010905">
    <property type="entry name" value="Glyco_hydro_88"/>
</dbReference>
<accession>A0A840D2A2</accession>
<gene>
    <name evidence="3" type="ORF">GGR06_002961</name>
</gene>
<dbReference type="EC" id="3.2.1.172" evidence="3"/>
<dbReference type="Pfam" id="PF07470">
    <property type="entry name" value="Glyco_hydro_88"/>
    <property type="match status" value="1"/>
</dbReference>
<sequence length="399" mass="45760">MKRNFFYALFSLGVCLTLGNSASAQQVDAKLPWSVRITESEMIRWPESWQLDFQPKLKWDYCHGLELQAMLDVYDTYGDQKIADYAIAYADTMIHDDGSITAYKLSEQSLDRVNSGKMLFRIYEQTKNEKYKKALDLLYSQFAVQPRNADGGFWHKKIYPNQMWLDGLYMGAPFYAEYAFRNTRPNDYADVINQFITSARHTYDPKNGLYRHACDVSRTERWADPVTGQSKHSWGRAMGWYAMALVDALDFIPKHEAGRDSVLAILNNVAVQVKRLQDPKTGGWYQVLDKSGEKGNYLESSCSAMFVYSMFKAVRMGYIDKSYLDVALKGYKGFLENFIQVDKNGLVTITRACAVAGLGGKVYRSGDYEYYINETIRDNDPKAVGPFIMACLEFERLQK</sequence>
<dbReference type="RefSeq" id="WP_044162273.1">
    <property type="nucleotide sequence ID" value="NZ_JACIER010000012.1"/>
</dbReference>
<dbReference type="AlphaFoldDB" id="A0A840D2A2"/>
<dbReference type="SUPFAM" id="SSF48208">
    <property type="entry name" value="Six-hairpin glycosidases"/>
    <property type="match status" value="1"/>
</dbReference>